<reference evidence="1" key="1">
    <citation type="submission" date="2019-08" db="EMBL/GenBank/DDBJ databases">
        <authorList>
            <person name="Kucharzyk K."/>
            <person name="Murdoch R.W."/>
            <person name="Higgins S."/>
            <person name="Loffler F."/>
        </authorList>
    </citation>
    <scope>NUCLEOTIDE SEQUENCE</scope>
</reference>
<evidence type="ECO:0000313" key="1">
    <source>
        <dbReference type="EMBL" id="MPN45220.1"/>
    </source>
</evidence>
<comment type="caution">
    <text evidence="1">The sequence shown here is derived from an EMBL/GenBank/DDBJ whole genome shotgun (WGS) entry which is preliminary data.</text>
</comment>
<protein>
    <recommendedName>
        <fullName evidence="2">Iron-sulfur cluster-binding oxidoreductase</fullName>
    </recommendedName>
</protein>
<dbReference type="PANTHER" id="PTHR42895:SF1">
    <property type="entry name" value="IRON-SULFUR CLUSTER PROTEIN"/>
    <property type="match status" value="1"/>
</dbReference>
<organism evidence="1">
    <name type="scientific">bioreactor metagenome</name>
    <dbReference type="NCBI Taxonomy" id="1076179"/>
    <lineage>
        <taxon>unclassified sequences</taxon>
        <taxon>metagenomes</taxon>
        <taxon>ecological metagenomes</taxon>
    </lineage>
</organism>
<dbReference type="AlphaFoldDB" id="A0A645I233"/>
<dbReference type="PANTHER" id="PTHR42895">
    <property type="entry name" value="IRON-SULFUR CLUSTER-BINDING PROTEIN-RELATED"/>
    <property type="match status" value="1"/>
</dbReference>
<dbReference type="InterPro" id="IPR052911">
    <property type="entry name" value="Corrinoid_activation_enz"/>
</dbReference>
<proteinExistence type="predicted"/>
<gene>
    <name evidence="1" type="ORF">SDC9_192787</name>
</gene>
<sequence>MQLKLLNPAAEYFDNADLLVSADCVAHAFGSFHSALLSGKILIVFCPKLDSGLDQYVEKLAEIFRLHPIKSVTVARMEVPCCGGTVAIVEKALEASGKSLEIEVKTVGIGGDLQ</sequence>
<name>A0A645I233_9ZZZZ</name>
<dbReference type="EMBL" id="VSSQ01104951">
    <property type="protein sequence ID" value="MPN45220.1"/>
    <property type="molecule type" value="Genomic_DNA"/>
</dbReference>
<accession>A0A645I233</accession>
<evidence type="ECO:0008006" key="2">
    <source>
        <dbReference type="Google" id="ProtNLM"/>
    </source>
</evidence>